<sequence>MTTPSDKPVFTFTVYASDATDPPTVTCSPAEITVGTSNGLIEFDLATPGFSFDPATPIVFSEPTTDFPDLWAISATQIMMRDRCTHAATLNFTIHVVEDSTGLCLSHDPTIKNQPN</sequence>
<keyword evidence="2" id="KW-1185">Reference proteome</keyword>
<comment type="caution">
    <text evidence="1">The sequence shown here is derived from an EMBL/GenBank/DDBJ whole genome shotgun (WGS) entry which is preliminary data.</text>
</comment>
<reference evidence="1 2" key="1">
    <citation type="submission" date="2021-11" db="EMBL/GenBank/DDBJ databases">
        <authorList>
            <person name="Liang Q."/>
            <person name="Mou H."/>
            <person name="Liu Z."/>
        </authorList>
    </citation>
    <scope>NUCLEOTIDE SEQUENCE [LARGE SCALE GENOMIC DNA]</scope>
    <source>
        <strain evidence="1 2">CHU3</strain>
    </source>
</reference>
<evidence type="ECO:0000313" key="2">
    <source>
        <dbReference type="Proteomes" id="UP001209701"/>
    </source>
</evidence>
<name>A0ABT2YD87_9BURK</name>
<evidence type="ECO:0000313" key="1">
    <source>
        <dbReference type="EMBL" id="MCV2367991.1"/>
    </source>
</evidence>
<accession>A0ABT2YD87</accession>
<organism evidence="1 2">
    <name type="scientific">Roseateles oligotrophus</name>
    <dbReference type="NCBI Taxonomy" id="1769250"/>
    <lineage>
        <taxon>Bacteria</taxon>
        <taxon>Pseudomonadati</taxon>
        <taxon>Pseudomonadota</taxon>
        <taxon>Betaproteobacteria</taxon>
        <taxon>Burkholderiales</taxon>
        <taxon>Sphaerotilaceae</taxon>
        <taxon>Roseateles</taxon>
    </lineage>
</organism>
<dbReference type="RefSeq" id="WP_263570615.1">
    <property type="nucleotide sequence ID" value="NZ_JAJIRN010000003.1"/>
</dbReference>
<gene>
    <name evidence="1" type="ORF">LNV07_07760</name>
</gene>
<protein>
    <submittedName>
        <fullName evidence="1">Uncharacterized protein</fullName>
    </submittedName>
</protein>
<proteinExistence type="predicted"/>
<dbReference type="Proteomes" id="UP001209701">
    <property type="component" value="Unassembled WGS sequence"/>
</dbReference>
<dbReference type="EMBL" id="JAJIRN010000003">
    <property type="protein sequence ID" value="MCV2367991.1"/>
    <property type="molecule type" value="Genomic_DNA"/>
</dbReference>